<sequence>MSSTPGNRRLEHPFIKRGIGATSFLNQLLFSLSRIADIPLQYQILANGLGHSIIFALGGHPLPIPRPIANQGNALTSFLGLSPYRTVLLGMSIGSMVKQVGWLVRISREDIGIIGALGVGALNALINSSNTLIFSAAATSAITTPADEWSSLSSPQLMVGAAMFVVGIALECISEEQRNVFKNDPRNNGKVYSGGLFGWARHINFGGYTLWRSGFSLAAGGWWFGALVAVVFTYFFAKAGIPELDEHCSNRYQTQWVEYKRKVPYKLWPYIY</sequence>
<evidence type="ECO:0000256" key="1">
    <source>
        <dbReference type="SAM" id="Phobius"/>
    </source>
</evidence>
<keyword evidence="1" id="KW-0812">Transmembrane</keyword>
<evidence type="ECO:0000313" key="3">
    <source>
        <dbReference type="Proteomes" id="UP001437256"/>
    </source>
</evidence>
<dbReference type="EMBL" id="JBBXMP010000138">
    <property type="protein sequence ID" value="KAL0061367.1"/>
    <property type="molecule type" value="Genomic_DNA"/>
</dbReference>
<dbReference type="Pfam" id="PF06966">
    <property type="entry name" value="DUF1295"/>
    <property type="match status" value="1"/>
</dbReference>
<gene>
    <name evidence="2" type="ORF">AAF712_011825</name>
</gene>
<name>A0ABR2ZI88_9AGAR</name>
<organism evidence="2 3">
    <name type="scientific">Marasmius tenuissimus</name>
    <dbReference type="NCBI Taxonomy" id="585030"/>
    <lineage>
        <taxon>Eukaryota</taxon>
        <taxon>Fungi</taxon>
        <taxon>Dikarya</taxon>
        <taxon>Basidiomycota</taxon>
        <taxon>Agaricomycotina</taxon>
        <taxon>Agaricomycetes</taxon>
        <taxon>Agaricomycetidae</taxon>
        <taxon>Agaricales</taxon>
        <taxon>Marasmiineae</taxon>
        <taxon>Marasmiaceae</taxon>
        <taxon>Marasmius</taxon>
    </lineage>
</organism>
<feature type="transmembrane region" description="Helical" evidence="1">
    <location>
        <begin position="217"/>
        <end position="237"/>
    </location>
</feature>
<dbReference type="Gene3D" id="1.20.120.1630">
    <property type="match status" value="1"/>
</dbReference>
<proteinExistence type="predicted"/>
<dbReference type="PANTHER" id="PTHR21257:SF52">
    <property type="entry name" value="DELTA(14)-STEROL REDUCTASE TM7SF2"/>
    <property type="match status" value="1"/>
</dbReference>
<feature type="transmembrane region" description="Helical" evidence="1">
    <location>
        <begin position="111"/>
        <end position="137"/>
    </location>
</feature>
<feature type="transmembrane region" description="Helical" evidence="1">
    <location>
        <begin position="149"/>
        <end position="170"/>
    </location>
</feature>
<dbReference type="PANTHER" id="PTHR21257">
    <property type="entry name" value="DELTA(14)-STEROL REDUCTASE"/>
    <property type="match status" value="1"/>
</dbReference>
<comment type="caution">
    <text evidence="2">The sequence shown here is derived from an EMBL/GenBank/DDBJ whole genome shotgun (WGS) entry which is preliminary data.</text>
</comment>
<keyword evidence="1" id="KW-0472">Membrane</keyword>
<protein>
    <recommendedName>
        <fullName evidence="4">Steroid 5-alpha reductase C-terminal domain-containing protein</fullName>
    </recommendedName>
</protein>
<keyword evidence="3" id="KW-1185">Reference proteome</keyword>
<keyword evidence="1" id="KW-1133">Transmembrane helix</keyword>
<accession>A0ABR2ZI88</accession>
<dbReference type="InterPro" id="IPR010721">
    <property type="entry name" value="UstE-like"/>
</dbReference>
<evidence type="ECO:0000313" key="2">
    <source>
        <dbReference type="EMBL" id="KAL0061367.1"/>
    </source>
</evidence>
<evidence type="ECO:0008006" key="4">
    <source>
        <dbReference type="Google" id="ProtNLM"/>
    </source>
</evidence>
<reference evidence="2 3" key="1">
    <citation type="submission" date="2024-05" db="EMBL/GenBank/DDBJ databases">
        <title>A draft genome resource for the thread blight pathogen Marasmius tenuissimus strain MS-2.</title>
        <authorList>
            <person name="Yulfo-Soto G.E."/>
            <person name="Baruah I.K."/>
            <person name="Amoako-Attah I."/>
            <person name="Bukari Y."/>
            <person name="Meinhardt L.W."/>
            <person name="Bailey B.A."/>
            <person name="Cohen S.P."/>
        </authorList>
    </citation>
    <scope>NUCLEOTIDE SEQUENCE [LARGE SCALE GENOMIC DNA]</scope>
    <source>
        <strain evidence="2 3">MS-2</strain>
    </source>
</reference>
<dbReference type="Proteomes" id="UP001437256">
    <property type="component" value="Unassembled WGS sequence"/>
</dbReference>